<proteinExistence type="inferred from homology"/>
<comment type="similarity">
    <text evidence="1">Belongs to the MAM33 family.</text>
</comment>
<dbReference type="Pfam" id="PF02330">
    <property type="entry name" value="MAM33"/>
    <property type="match status" value="1"/>
</dbReference>
<dbReference type="InterPro" id="IPR036561">
    <property type="entry name" value="MAM33_sf"/>
</dbReference>
<evidence type="ECO:0000313" key="3">
    <source>
        <dbReference type="Proteomes" id="UP000494165"/>
    </source>
</evidence>
<dbReference type="PANTHER" id="PTHR10826:SF1">
    <property type="entry name" value="COMPLEMENT COMPONENT 1 Q SUBCOMPONENT-BINDING PROTEIN, MITOCHONDRIAL"/>
    <property type="match status" value="1"/>
</dbReference>
<dbReference type="GO" id="GO:0042256">
    <property type="term" value="P:cytosolic ribosome assembly"/>
    <property type="evidence" value="ECO:0007669"/>
    <property type="project" value="TreeGrafter"/>
</dbReference>
<protein>
    <recommendedName>
        <fullName evidence="4">Complement component 1 Q subcomponent-binding protein, mitochondrial</fullName>
    </recommendedName>
</protein>
<dbReference type="OrthoDB" id="278212at2759"/>
<gene>
    <name evidence="2" type="ORF">CLODIP_2_CD05471</name>
</gene>
<dbReference type="AlphaFoldDB" id="A0A8S1DF98"/>
<comment type="caution">
    <text evidence="2">The sequence shown here is derived from an EMBL/GenBank/DDBJ whole genome shotgun (WGS) entry which is preliminary data.</text>
</comment>
<keyword evidence="3" id="KW-1185">Reference proteome</keyword>
<dbReference type="PANTHER" id="PTHR10826">
    <property type="entry name" value="COMPLEMENT COMPONENT 1"/>
    <property type="match status" value="1"/>
</dbReference>
<dbReference type="InterPro" id="IPR003428">
    <property type="entry name" value="MAM33"/>
</dbReference>
<dbReference type="Gene3D" id="3.10.280.10">
    <property type="entry name" value="Mitochondrial glycoprotein"/>
    <property type="match status" value="1"/>
</dbReference>
<name>A0A8S1DF98_9INSE</name>
<dbReference type="GO" id="GO:0005759">
    <property type="term" value="C:mitochondrial matrix"/>
    <property type="evidence" value="ECO:0007669"/>
    <property type="project" value="InterPro"/>
</dbReference>
<dbReference type="EMBL" id="CADEPI010000180">
    <property type="protein sequence ID" value="CAB3379201.1"/>
    <property type="molecule type" value="Genomic_DNA"/>
</dbReference>
<dbReference type="FunFam" id="3.10.280.10:FF:000005">
    <property type="entry name" value="Glycoprotein gC1qBP, putative"/>
    <property type="match status" value="1"/>
</dbReference>
<evidence type="ECO:0000313" key="2">
    <source>
        <dbReference type="EMBL" id="CAB3379201.1"/>
    </source>
</evidence>
<accession>A0A8S1DF98</accession>
<sequence>MNNIVKAAARISSMRSILNPVRQLVVAGPNASTNLCTRTLWHMCSSSSANNQMLKTNNHSLTCSCCNHQKVHTKAEKDLVDFLTEEISTEKKTQKQQGHIPKELDGFKIEAEGSELELSKESGKERIKIYFNINHTVDADGGSHQEEHQEISEMRSQPTFEVELIRGDEILGLTCSFLTPDHQNPDDEYQDVFSIDEVTMYKGEWKDETYAVSGEILDGNLYDLLMNLLEEKGVSNEFALKLSDFATKYEHDQYVGLLERMQKFVNSK</sequence>
<evidence type="ECO:0000256" key="1">
    <source>
        <dbReference type="ARBA" id="ARBA00005457"/>
    </source>
</evidence>
<reference evidence="2 3" key="1">
    <citation type="submission" date="2020-04" db="EMBL/GenBank/DDBJ databases">
        <authorList>
            <person name="Alioto T."/>
            <person name="Alioto T."/>
            <person name="Gomez Garrido J."/>
        </authorList>
    </citation>
    <scope>NUCLEOTIDE SEQUENCE [LARGE SCALE GENOMIC DNA]</scope>
</reference>
<dbReference type="SUPFAM" id="SSF54529">
    <property type="entry name" value="Mitochondrial glycoprotein MAM33-like"/>
    <property type="match status" value="1"/>
</dbReference>
<dbReference type="Proteomes" id="UP000494165">
    <property type="component" value="Unassembled WGS sequence"/>
</dbReference>
<evidence type="ECO:0008006" key="4">
    <source>
        <dbReference type="Google" id="ProtNLM"/>
    </source>
</evidence>
<organism evidence="2 3">
    <name type="scientific">Cloeon dipterum</name>
    <dbReference type="NCBI Taxonomy" id="197152"/>
    <lineage>
        <taxon>Eukaryota</taxon>
        <taxon>Metazoa</taxon>
        <taxon>Ecdysozoa</taxon>
        <taxon>Arthropoda</taxon>
        <taxon>Hexapoda</taxon>
        <taxon>Insecta</taxon>
        <taxon>Pterygota</taxon>
        <taxon>Palaeoptera</taxon>
        <taxon>Ephemeroptera</taxon>
        <taxon>Pisciforma</taxon>
        <taxon>Baetidae</taxon>
        <taxon>Cloeon</taxon>
    </lineage>
</organism>